<keyword evidence="2" id="KW-1185">Reference proteome</keyword>
<dbReference type="Proteomes" id="UP000224877">
    <property type="component" value="Segment"/>
</dbReference>
<dbReference type="EMBL" id="LC168164">
    <property type="protein sequence ID" value="BAV39368.1"/>
    <property type="molecule type" value="Genomic_DNA"/>
</dbReference>
<proteinExistence type="predicted"/>
<evidence type="ECO:0000313" key="2">
    <source>
        <dbReference type="Proteomes" id="UP000224877"/>
    </source>
</evidence>
<evidence type="ECO:0000313" key="1">
    <source>
        <dbReference type="EMBL" id="BAV39368.1"/>
    </source>
</evidence>
<accession>A0A1B4XX44</accession>
<gene>
    <name evidence="1" type="ORF">BPT24_248</name>
</gene>
<organism evidence="1 2">
    <name type="scientific">Tenacibaculum phage pT24</name>
    <dbReference type="NCBI Taxonomy" id="1880590"/>
    <lineage>
        <taxon>Viruses</taxon>
        <taxon>Duplodnaviria</taxon>
        <taxon>Heunggongvirae</taxon>
        <taxon>Uroviricota</taxon>
        <taxon>Caudoviricetes</taxon>
        <taxon>Kungbxnavirus</taxon>
        <taxon>Kungbxnavirus pT24</taxon>
    </lineage>
</organism>
<reference evidence="1 2" key="1">
    <citation type="submission" date="2016-07" db="EMBL/GenBank/DDBJ databases">
        <title>Characterization of three bacteriophages infecting bacteria isolated from shrimp culture pond water.</title>
        <authorList>
            <person name="Khoa H.V."/>
        </authorList>
    </citation>
    <scope>NUCLEOTIDE SEQUENCE [LARGE SCALE GENOMIC DNA]</scope>
</reference>
<sequence>MKELNNVLKKEQHDTFEAFAKSEMTLWNYLGDKVGKNDVFIHQIYDNNTIKSRIYDKFYPLITGLGVQFKSIDLLQFVKIPKLIEKGMDFMTTNQQINVIYLLNDVKINGVLTPSGTTIIQKDGEDENNINIQSDGSESVNFIWLVLGKINS</sequence>
<protein>
    <submittedName>
        <fullName evidence="1">Uncharacterized protein</fullName>
    </submittedName>
</protein>
<name>A0A1B4XX44_9CAUD</name>